<feature type="domain" description="2Fe-2S ferredoxin-type" evidence="9">
    <location>
        <begin position="10"/>
        <end position="99"/>
    </location>
</feature>
<comment type="cofactor">
    <cofactor evidence="8">
        <name>[2Fe-2S] cluster</name>
        <dbReference type="ChEBI" id="CHEBI:190135"/>
    </cofactor>
</comment>
<evidence type="ECO:0000256" key="4">
    <source>
        <dbReference type="ARBA" id="ARBA00022723"/>
    </source>
</evidence>
<keyword evidence="3" id="KW-0001">2Fe-2S</keyword>
<evidence type="ECO:0000259" key="9">
    <source>
        <dbReference type="PROSITE" id="PS51085"/>
    </source>
</evidence>
<evidence type="ECO:0000256" key="1">
    <source>
        <dbReference type="ARBA" id="ARBA00007874"/>
    </source>
</evidence>
<dbReference type="AlphaFoldDB" id="B1XWM0"/>
<evidence type="ECO:0000256" key="3">
    <source>
        <dbReference type="ARBA" id="ARBA00022714"/>
    </source>
</evidence>
<gene>
    <name evidence="10" type="ordered locus">Lcho_2756</name>
</gene>
<organism evidence="10 11">
    <name type="scientific">Leptothrix cholodnii (strain ATCC 51168 / LMG 8142 / SP-6)</name>
    <name type="common">Leptothrix discophora (strain SP-6)</name>
    <dbReference type="NCBI Taxonomy" id="395495"/>
    <lineage>
        <taxon>Bacteria</taxon>
        <taxon>Pseudomonadati</taxon>
        <taxon>Pseudomonadota</taxon>
        <taxon>Betaproteobacteria</taxon>
        <taxon>Burkholderiales</taxon>
        <taxon>Sphaerotilaceae</taxon>
        <taxon>Leptothrix</taxon>
    </lineage>
</organism>
<dbReference type="InterPro" id="IPR036010">
    <property type="entry name" value="2Fe-2S_ferredoxin-like_sf"/>
</dbReference>
<sequence>MSEEAPAAGWPVRLAGSDQRFDAPPDVSLLIAARAAGLRLPSSCRNGSCRACIGQVESGEVVHSIEWPGLSREEKAEGWILPCVAQARSALVLRIAAAQAAPNHRADAGPG</sequence>
<dbReference type="Pfam" id="PF00111">
    <property type="entry name" value="Fer2"/>
    <property type="match status" value="1"/>
</dbReference>
<dbReference type="CDD" id="cd00207">
    <property type="entry name" value="fer2"/>
    <property type="match status" value="1"/>
</dbReference>
<dbReference type="SUPFAM" id="SSF54292">
    <property type="entry name" value="2Fe-2S ferredoxin-like"/>
    <property type="match status" value="1"/>
</dbReference>
<name>B1XWM0_LEPCP</name>
<dbReference type="InterPro" id="IPR001041">
    <property type="entry name" value="2Fe-2S_ferredoxin-type"/>
</dbReference>
<dbReference type="GO" id="GO:0051537">
    <property type="term" value="F:2 iron, 2 sulfur cluster binding"/>
    <property type="evidence" value="ECO:0007669"/>
    <property type="project" value="UniProtKB-KW"/>
</dbReference>
<evidence type="ECO:0000256" key="8">
    <source>
        <dbReference type="ARBA" id="ARBA00034078"/>
    </source>
</evidence>
<protein>
    <submittedName>
        <fullName evidence="10">Ferredoxin</fullName>
    </submittedName>
</protein>
<dbReference type="Proteomes" id="UP000001693">
    <property type="component" value="Chromosome"/>
</dbReference>
<comment type="similarity">
    <text evidence="1">Belongs to the 2Fe2S plant-type ferredoxin family.</text>
</comment>
<evidence type="ECO:0000256" key="2">
    <source>
        <dbReference type="ARBA" id="ARBA00022448"/>
    </source>
</evidence>
<reference evidence="10 11" key="1">
    <citation type="submission" date="2008-03" db="EMBL/GenBank/DDBJ databases">
        <title>Complete sequence of Leptothrix cholodnii SP-6.</title>
        <authorList>
            <consortium name="US DOE Joint Genome Institute"/>
            <person name="Copeland A."/>
            <person name="Lucas S."/>
            <person name="Lapidus A."/>
            <person name="Glavina del Rio T."/>
            <person name="Dalin E."/>
            <person name="Tice H."/>
            <person name="Bruce D."/>
            <person name="Goodwin L."/>
            <person name="Pitluck S."/>
            <person name="Chertkov O."/>
            <person name="Brettin T."/>
            <person name="Detter J.C."/>
            <person name="Han C."/>
            <person name="Kuske C.R."/>
            <person name="Schmutz J."/>
            <person name="Larimer F."/>
            <person name="Land M."/>
            <person name="Hauser L."/>
            <person name="Kyrpides N."/>
            <person name="Lykidis A."/>
            <person name="Emerson D."/>
            <person name="Richardson P."/>
        </authorList>
    </citation>
    <scope>NUCLEOTIDE SEQUENCE [LARGE SCALE GENOMIC DNA]</scope>
    <source>
        <strain evidence="11">ATCC 51168 / LMG 8142 / SP-6</strain>
    </source>
</reference>
<proteinExistence type="inferred from homology"/>
<keyword evidence="5" id="KW-0249">Electron transport</keyword>
<keyword evidence="7" id="KW-0411">Iron-sulfur</keyword>
<dbReference type="GO" id="GO:0046872">
    <property type="term" value="F:metal ion binding"/>
    <property type="evidence" value="ECO:0007669"/>
    <property type="project" value="UniProtKB-KW"/>
</dbReference>
<evidence type="ECO:0000256" key="6">
    <source>
        <dbReference type="ARBA" id="ARBA00023004"/>
    </source>
</evidence>
<keyword evidence="2" id="KW-0813">Transport</keyword>
<evidence type="ECO:0000313" key="11">
    <source>
        <dbReference type="Proteomes" id="UP000001693"/>
    </source>
</evidence>
<accession>B1XWM0</accession>
<evidence type="ECO:0000313" key="10">
    <source>
        <dbReference type="EMBL" id="ACB35021.1"/>
    </source>
</evidence>
<dbReference type="PANTHER" id="PTHR43112">
    <property type="entry name" value="FERREDOXIN"/>
    <property type="match status" value="1"/>
</dbReference>
<dbReference type="EMBL" id="CP001013">
    <property type="protein sequence ID" value="ACB35021.1"/>
    <property type="molecule type" value="Genomic_DNA"/>
</dbReference>
<dbReference type="RefSeq" id="WP_012347775.1">
    <property type="nucleotide sequence ID" value="NC_010524.1"/>
</dbReference>
<keyword evidence="11" id="KW-1185">Reference proteome</keyword>
<dbReference type="Gene3D" id="3.10.20.30">
    <property type="match status" value="1"/>
</dbReference>
<keyword evidence="6" id="KW-0408">Iron</keyword>
<dbReference type="InterPro" id="IPR012675">
    <property type="entry name" value="Beta-grasp_dom_sf"/>
</dbReference>
<keyword evidence="4" id="KW-0479">Metal-binding</keyword>
<dbReference type="HOGENOM" id="CLU_082632_7_2_4"/>
<dbReference type="KEGG" id="lch:Lcho_2756"/>
<dbReference type="PROSITE" id="PS51085">
    <property type="entry name" value="2FE2S_FER_2"/>
    <property type="match status" value="1"/>
</dbReference>
<evidence type="ECO:0000256" key="7">
    <source>
        <dbReference type="ARBA" id="ARBA00023014"/>
    </source>
</evidence>
<dbReference type="PANTHER" id="PTHR43112:SF3">
    <property type="entry name" value="FERREDOXIN-2, CHLOROPLASTIC"/>
    <property type="match status" value="1"/>
</dbReference>
<evidence type="ECO:0000256" key="5">
    <source>
        <dbReference type="ARBA" id="ARBA00022982"/>
    </source>
</evidence>
<dbReference type="STRING" id="395495.Lcho_2756"/>
<dbReference type="eggNOG" id="COG1018">
    <property type="taxonomic scope" value="Bacteria"/>
</dbReference>